<protein>
    <submittedName>
        <fullName evidence="2">Phenylacetate-CoA ligase</fullName>
    </submittedName>
</protein>
<reference evidence="2 3" key="1">
    <citation type="submission" date="2016-11" db="EMBL/GenBank/DDBJ databases">
        <authorList>
            <person name="Varghese N."/>
            <person name="Submissions S."/>
        </authorList>
    </citation>
    <scope>NUCLEOTIDE SEQUENCE [LARGE SCALE GENOMIC DNA]</scope>
    <source>
        <strain evidence="2 3">DSM 28249</strain>
    </source>
</reference>
<dbReference type="EMBL" id="FRCB01000005">
    <property type="protein sequence ID" value="SHM19728.1"/>
    <property type="molecule type" value="Genomic_DNA"/>
</dbReference>
<dbReference type="Pfam" id="PF14535">
    <property type="entry name" value="AMP-binding_C_2"/>
    <property type="match status" value="1"/>
</dbReference>
<sequence length="434" mass="47180">MSLVHDGHRIALSDLASHRHDAWARQSAHVAAHSAFYQGLWDGKVPPADLEDLPEMPLSDKAGLRLSQPAHPPYGDYLAAPREKVSRMHRTSGTTGQAMNLAMSARDCEITEIVGARAQALAGLGPGITVVHCLNYQMWMGGLTDHMTLERTGATVVPFGVGATELLVRTIQEVGITAISCTPSYPSVLERVIAEKFPNLSPADLGLKLGLFGGEAGLDDPSYRQRFRDTWGMEPRNSNYGVSDVFCNFAAQCAHDTVLHFVAHDVLHAELINPETTDPIEIVSGATGELVLTHLARDCQPLVRFRTGDIITIDATEPCRCGCTGMRFRVVGRSDDMIVVRGLNMFPTMVAAVVSEFAELSGDYRIVLDTPPPHHVLPVHAELAKNRTDDGTLAHRLEQAFKAKLGATIRATILEPGTLPVTEGKTKRVIRSYS</sequence>
<dbReference type="RefSeq" id="WP_149779712.1">
    <property type="nucleotide sequence ID" value="NZ_FRCB01000005.1"/>
</dbReference>
<evidence type="ECO:0000259" key="1">
    <source>
        <dbReference type="Pfam" id="PF14535"/>
    </source>
</evidence>
<evidence type="ECO:0000313" key="3">
    <source>
        <dbReference type="Proteomes" id="UP000322545"/>
    </source>
</evidence>
<evidence type="ECO:0000313" key="2">
    <source>
        <dbReference type="EMBL" id="SHM19728.1"/>
    </source>
</evidence>
<keyword evidence="3" id="KW-1185">Reference proteome</keyword>
<name>A0A1M7GUC8_9RHOB</name>
<keyword evidence="2" id="KW-0436">Ligase</keyword>
<dbReference type="SUPFAM" id="SSF56801">
    <property type="entry name" value="Acetyl-CoA synthetase-like"/>
    <property type="match status" value="1"/>
</dbReference>
<accession>A0A1M7GUC8</accession>
<organism evidence="2 3">
    <name type="scientific">Roseovarius litoreus</name>
    <dbReference type="NCBI Taxonomy" id="1155722"/>
    <lineage>
        <taxon>Bacteria</taxon>
        <taxon>Pseudomonadati</taxon>
        <taxon>Pseudomonadota</taxon>
        <taxon>Alphaproteobacteria</taxon>
        <taxon>Rhodobacterales</taxon>
        <taxon>Roseobacteraceae</taxon>
        <taxon>Roseovarius</taxon>
    </lineage>
</organism>
<dbReference type="AlphaFoldDB" id="A0A1M7GUC8"/>
<dbReference type="GO" id="GO:0016874">
    <property type="term" value="F:ligase activity"/>
    <property type="evidence" value="ECO:0007669"/>
    <property type="project" value="UniProtKB-KW"/>
</dbReference>
<dbReference type="InterPro" id="IPR042099">
    <property type="entry name" value="ANL_N_sf"/>
</dbReference>
<dbReference type="InterPro" id="IPR045851">
    <property type="entry name" value="AMP-bd_C_sf"/>
</dbReference>
<dbReference type="InterPro" id="IPR028154">
    <property type="entry name" value="AMP-dep_Lig_C"/>
</dbReference>
<dbReference type="Proteomes" id="UP000322545">
    <property type="component" value="Unassembled WGS sequence"/>
</dbReference>
<dbReference type="PANTHER" id="PTHR43845">
    <property type="entry name" value="BLR5969 PROTEIN"/>
    <property type="match status" value="1"/>
</dbReference>
<dbReference type="PANTHER" id="PTHR43845:SF1">
    <property type="entry name" value="BLR5969 PROTEIN"/>
    <property type="match status" value="1"/>
</dbReference>
<proteinExistence type="predicted"/>
<dbReference type="Gene3D" id="3.40.50.12780">
    <property type="entry name" value="N-terminal domain of ligase-like"/>
    <property type="match status" value="1"/>
</dbReference>
<dbReference type="Gene3D" id="3.30.300.30">
    <property type="match status" value="1"/>
</dbReference>
<gene>
    <name evidence="2" type="ORF">SAMN05443432_105149</name>
</gene>
<feature type="domain" description="AMP-dependent ligase C-terminal" evidence="1">
    <location>
        <begin position="342"/>
        <end position="430"/>
    </location>
</feature>